<dbReference type="EMBL" id="JACHXU010000032">
    <property type="protein sequence ID" value="MBB3210112.1"/>
    <property type="molecule type" value="Genomic_DNA"/>
</dbReference>
<dbReference type="AlphaFoldDB" id="A0A7W5H7Y5"/>
<reference evidence="2 3" key="1">
    <citation type="submission" date="2020-08" db="EMBL/GenBank/DDBJ databases">
        <title>Genomic Encyclopedia of Type Strains, Phase III (KMG-III): the genomes of soil and plant-associated and newly described type strains.</title>
        <authorList>
            <person name="Whitman W."/>
        </authorList>
    </citation>
    <scope>NUCLEOTIDE SEQUENCE [LARGE SCALE GENOMIC DNA]</scope>
    <source>
        <strain evidence="2 3">CECT 8075</strain>
    </source>
</reference>
<gene>
    <name evidence="2" type="ORF">FHS27_005958</name>
</gene>
<evidence type="ECO:0000256" key="1">
    <source>
        <dbReference type="SAM" id="MobiDB-lite"/>
    </source>
</evidence>
<dbReference type="Proteomes" id="UP000536179">
    <property type="component" value="Unassembled WGS sequence"/>
</dbReference>
<accession>A0A7W5H7Y5</accession>
<keyword evidence="3" id="KW-1185">Reference proteome</keyword>
<proteinExistence type="predicted"/>
<name>A0A7W5H7Y5_9BACT</name>
<feature type="region of interest" description="Disordered" evidence="1">
    <location>
        <begin position="213"/>
        <end position="239"/>
    </location>
</feature>
<evidence type="ECO:0000313" key="2">
    <source>
        <dbReference type="EMBL" id="MBB3210112.1"/>
    </source>
</evidence>
<protein>
    <submittedName>
        <fullName evidence="2">Uncharacterized protein</fullName>
    </submittedName>
</protein>
<organism evidence="2 3">
    <name type="scientific">Aporhodopirellula rubra</name>
    <dbReference type="NCBI Taxonomy" id="980271"/>
    <lineage>
        <taxon>Bacteria</taxon>
        <taxon>Pseudomonadati</taxon>
        <taxon>Planctomycetota</taxon>
        <taxon>Planctomycetia</taxon>
        <taxon>Pirellulales</taxon>
        <taxon>Pirellulaceae</taxon>
        <taxon>Aporhodopirellula</taxon>
    </lineage>
</organism>
<feature type="compositionally biased region" description="Acidic residues" evidence="1">
    <location>
        <begin position="222"/>
        <end position="239"/>
    </location>
</feature>
<comment type="caution">
    <text evidence="2">The sequence shown here is derived from an EMBL/GenBank/DDBJ whole genome shotgun (WGS) entry which is preliminary data.</text>
</comment>
<evidence type="ECO:0000313" key="3">
    <source>
        <dbReference type="Proteomes" id="UP000536179"/>
    </source>
</evidence>
<sequence>MTMDVDGEKIPAPVADDAPNAATLEQLAVEEVAEEATEEAINETVAPEATEIAAAEIVTMDVDGEKIPAPVADDAPNAATLEQLAVKEVAEEATEESARTDADEVAIAEVVTMEVVADVVSESVVAADSVIETELVTATEATVAPDVVVDAEPAAAPVEQIATAESVENATPSAPSDETQQDSFTEKMSISAMIAAINKWQNRTIAEILAAGESEASPAEAPEVEIADVSEANDETLVR</sequence>